<dbReference type="EMBL" id="JACJTA010000063">
    <property type="protein sequence ID" value="MBD2607420.1"/>
    <property type="molecule type" value="Genomic_DNA"/>
</dbReference>
<evidence type="ECO:0000313" key="1">
    <source>
        <dbReference type="EMBL" id="MBD2607420.1"/>
    </source>
</evidence>
<organism evidence="1 2">
    <name type="scientific">Scytonema hofmannii FACHB-248</name>
    <dbReference type="NCBI Taxonomy" id="1842502"/>
    <lineage>
        <taxon>Bacteria</taxon>
        <taxon>Bacillati</taxon>
        <taxon>Cyanobacteriota</taxon>
        <taxon>Cyanophyceae</taxon>
        <taxon>Nostocales</taxon>
        <taxon>Scytonemataceae</taxon>
        <taxon>Scytonema</taxon>
    </lineage>
</organism>
<protein>
    <submittedName>
        <fullName evidence="1">Uncharacterized protein</fullName>
    </submittedName>
</protein>
<name>A0ABR8GWD2_9CYAN</name>
<dbReference type="RefSeq" id="WP_029630586.1">
    <property type="nucleotide sequence ID" value="NZ_JACJTA010000063.1"/>
</dbReference>
<sequence length="112" mass="12516">MVAVPRPNEPNCHINQGFETATNNGCTGVAPNKNLVAPGCTSRINPEQLPIPTVDLVGIGTQVWVFRVPLGEWLPGLVEEIEERRNKPELWEVRLTTGELLPTRNLEQLRLR</sequence>
<dbReference type="Proteomes" id="UP000660380">
    <property type="component" value="Unassembled WGS sequence"/>
</dbReference>
<reference evidence="1 2" key="1">
    <citation type="journal article" date="2020" name="ISME J.">
        <title>Comparative genomics reveals insights into cyanobacterial evolution and habitat adaptation.</title>
        <authorList>
            <person name="Chen M.Y."/>
            <person name="Teng W.K."/>
            <person name="Zhao L."/>
            <person name="Hu C.X."/>
            <person name="Zhou Y.K."/>
            <person name="Han B.P."/>
            <person name="Song L.R."/>
            <person name="Shu W.S."/>
        </authorList>
    </citation>
    <scope>NUCLEOTIDE SEQUENCE [LARGE SCALE GENOMIC DNA]</scope>
    <source>
        <strain evidence="1 2">FACHB-248</strain>
    </source>
</reference>
<proteinExistence type="predicted"/>
<evidence type="ECO:0000313" key="2">
    <source>
        <dbReference type="Proteomes" id="UP000660380"/>
    </source>
</evidence>
<comment type="caution">
    <text evidence="1">The sequence shown here is derived from an EMBL/GenBank/DDBJ whole genome shotgun (WGS) entry which is preliminary data.</text>
</comment>
<accession>A0ABR8GWD2</accession>
<gene>
    <name evidence="1" type="ORF">H6G81_23555</name>
</gene>
<keyword evidence="2" id="KW-1185">Reference proteome</keyword>